<name>A0A225UT95_9STRA</name>
<feature type="compositionally biased region" description="Polar residues" evidence="1">
    <location>
        <begin position="80"/>
        <end position="89"/>
    </location>
</feature>
<reference evidence="3" key="1">
    <citation type="submission" date="2017-03" db="EMBL/GenBank/DDBJ databases">
        <title>Phytopthora megakarya and P. palmivora, two closely related causual agents of cacao black pod achieved similar genome size and gene model numbers by different mechanisms.</title>
        <authorList>
            <person name="Ali S."/>
            <person name="Shao J."/>
            <person name="Larry D.J."/>
            <person name="Kronmiller B."/>
            <person name="Shen D."/>
            <person name="Strem M.D."/>
            <person name="Melnick R.L."/>
            <person name="Guiltinan M.J."/>
            <person name="Tyler B.M."/>
            <person name="Meinhardt L.W."/>
            <person name="Bailey B.A."/>
        </authorList>
    </citation>
    <scope>NUCLEOTIDE SEQUENCE [LARGE SCALE GENOMIC DNA]</scope>
    <source>
        <strain evidence="3">zdho120</strain>
    </source>
</reference>
<protein>
    <submittedName>
        <fullName evidence="2">Eukaryotic/viral aspartic protease</fullName>
    </submittedName>
</protein>
<gene>
    <name evidence="2" type="ORF">PHMEG_00033529</name>
</gene>
<dbReference type="Proteomes" id="UP000198211">
    <property type="component" value="Unassembled WGS sequence"/>
</dbReference>
<keyword evidence="2" id="KW-0378">Hydrolase</keyword>
<dbReference type="GO" id="GO:0008233">
    <property type="term" value="F:peptidase activity"/>
    <property type="evidence" value="ECO:0007669"/>
    <property type="project" value="UniProtKB-KW"/>
</dbReference>
<feature type="compositionally biased region" description="Acidic residues" evidence="1">
    <location>
        <begin position="138"/>
        <end position="150"/>
    </location>
</feature>
<feature type="compositionally biased region" description="Basic residues" evidence="1">
    <location>
        <begin position="95"/>
        <end position="111"/>
    </location>
</feature>
<dbReference type="AlphaFoldDB" id="A0A225UT95"/>
<dbReference type="EMBL" id="NBNE01011893">
    <property type="protein sequence ID" value="OWY96252.1"/>
    <property type="molecule type" value="Genomic_DNA"/>
</dbReference>
<organism evidence="2 3">
    <name type="scientific">Phytophthora megakarya</name>
    <dbReference type="NCBI Taxonomy" id="4795"/>
    <lineage>
        <taxon>Eukaryota</taxon>
        <taxon>Sar</taxon>
        <taxon>Stramenopiles</taxon>
        <taxon>Oomycota</taxon>
        <taxon>Peronosporomycetes</taxon>
        <taxon>Peronosporales</taxon>
        <taxon>Peronosporaceae</taxon>
        <taxon>Phytophthora</taxon>
    </lineage>
</organism>
<accession>A0A225UT95</accession>
<keyword evidence="3" id="KW-1185">Reference proteome</keyword>
<evidence type="ECO:0000256" key="1">
    <source>
        <dbReference type="SAM" id="MobiDB-lite"/>
    </source>
</evidence>
<comment type="caution">
    <text evidence="2">The sequence shown here is derived from an EMBL/GenBank/DDBJ whole genome shotgun (WGS) entry which is preliminary data.</text>
</comment>
<dbReference type="GO" id="GO:0006508">
    <property type="term" value="P:proteolysis"/>
    <property type="evidence" value="ECO:0007669"/>
    <property type="project" value="UniProtKB-KW"/>
</dbReference>
<feature type="region of interest" description="Disordered" evidence="1">
    <location>
        <begin position="43"/>
        <end position="150"/>
    </location>
</feature>
<sequence length="150" mass="16615">MSLSMAMGMDTHAYPSSTGLADLTASEAGTELRRWKRKLKAAFGSKDAGTGRQPVARSAGEKVNPANVPLPRTPKRAPNSRRTSTTPTWLLQGRRTARHALPKKRRKRSRRRTLDLALEETPRGVKCPLSDKGNPFYQDDDENDATTELT</sequence>
<evidence type="ECO:0000313" key="3">
    <source>
        <dbReference type="Proteomes" id="UP000198211"/>
    </source>
</evidence>
<keyword evidence="2" id="KW-0645">Protease</keyword>
<proteinExistence type="predicted"/>
<evidence type="ECO:0000313" key="2">
    <source>
        <dbReference type="EMBL" id="OWY96252.1"/>
    </source>
</evidence>